<feature type="compositionally biased region" description="Polar residues" evidence="6">
    <location>
        <begin position="1"/>
        <end position="20"/>
    </location>
</feature>
<dbReference type="InterPro" id="IPR036388">
    <property type="entry name" value="WH-like_DNA-bd_sf"/>
</dbReference>
<comment type="similarity">
    <text evidence="5">Belongs to the sigma-70 factor family. RpoD/SigA subfamily.</text>
</comment>
<comment type="subunit">
    <text evidence="5">Interacts transiently with the RNA polymerase catalytic core.</text>
</comment>
<dbReference type="PROSITE" id="PS00715">
    <property type="entry name" value="SIGMA70_1"/>
    <property type="match status" value="1"/>
</dbReference>
<dbReference type="SUPFAM" id="SSF88659">
    <property type="entry name" value="Sigma3 and sigma4 domains of RNA polymerase sigma factors"/>
    <property type="match status" value="2"/>
</dbReference>
<dbReference type="EMBL" id="FXAR01000001">
    <property type="protein sequence ID" value="SMG12242.1"/>
    <property type="molecule type" value="Genomic_DNA"/>
</dbReference>
<dbReference type="FunFam" id="1.10.10.10:FF:000002">
    <property type="entry name" value="RNA polymerase sigma factor SigA"/>
    <property type="match status" value="1"/>
</dbReference>
<dbReference type="CDD" id="cd06171">
    <property type="entry name" value="Sigma70_r4"/>
    <property type="match status" value="1"/>
</dbReference>
<dbReference type="FunFam" id="1.10.10.10:FF:000004">
    <property type="entry name" value="RNA polymerase sigma factor SigA"/>
    <property type="match status" value="1"/>
</dbReference>
<dbReference type="GO" id="GO:0016987">
    <property type="term" value="F:sigma factor activity"/>
    <property type="evidence" value="ECO:0007669"/>
    <property type="project" value="UniProtKB-UniRule"/>
</dbReference>
<feature type="short sequence motif" description="Interaction with polymerase core subunit RpoC" evidence="5">
    <location>
        <begin position="249"/>
        <end position="252"/>
    </location>
</feature>
<dbReference type="STRING" id="1610489.SAMN06295981_0652"/>
<dbReference type="PRINTS" id="PR00046">
    <property type="entry name" value="SIGMA70FCT"/>
</dbReference>
<evidence type="ECO:0000313" key="10">
    <source>
        <dbReference type="Proteomes" id="UP000193309"/>
    </source>
</evidence>
<feature type="domain" description="RNA polymerase sigma-70" evidence="7">
    <location>
        <begin position="249"/>
        <end position="262"/>
    </location>
</feature>
<dbReference type="InterPro" id="IPR028630">
    <property type="entry name" value="Sigma70_RpoD"/>
</dbReference>
<dbReference type="Pfam" id="PF04542">
    <property type="entry name" value="Sigma70_r2"/>
    <property type="match status" value="1"/>
</dbReference>
<dbReference type="AlphaFoldDB" id="A0A1X7IC78"/>
<dbReference type="SUPFAM" id="SSF88946">
    <property type="entry name" value="Sigma2 domain of RNA polymerase sigma factors"/>
    <property type="match status" value="1"/>
</dbReference>
<dbReference type="FunFam" id="1.10.601.10:FF:000003">
    <property type="entry name" value="RNA polymerase sigma factor SigA"/>
    <property type="match status" value="1"/>
</dbReference>
<dbReference type="InterPro" id="IPR014284">
    <property type="entry name" value="RNA_pol_sigma-70_dom"/>
</dbReference>
<dbReference type="NCBIfam" id="NF004561">
    <property type="entry name" value="PRK05901.1-3"/>
    <property type="match status" value="1"/>
</dbReference>
<evidence type="ECO:0000256" key="5">
    <source>
        <dbReference type="HAMAP-Rule" id="MF_00963"/>
    </source>
</evidence>
<dbReference type="InterPro" id="IPR000943">
    <property type="entry name" value="RNA_pol_sigma70"/>
</dbReference>
<dbReference type="RefSeq" id="WP_085548775.1">
    <property type="nucleotide sequence ID" value="NZ_FXAR01000001.1"/>
</dbReference>
<keyword evidence="5" id="KW-0963">Cytoplasm</keyword>
<evidence type="ECO:0000313" key="9">
    <source>
        <dbReference type="EMBL" id="SMG12242.1"/>
    </source>
</evidence>
<sequence>MAATDSSGNAATDNADNSAVESAADTPVKKAAKKVAKKTARKVAKKTARKAAKKTTRKVAKKTAKKTTRKATTKAATDAEAPEGAEDELEDELEPAEPDFDEANLEEDELGEEGVEEEEEEDTGASVWDEDESAALRQARKDAELTASADSVRAYLKQIGKVALLNAEQEVSLAKRIEAGLYATYRMEQMEEAFAGGDKDAKLTPAVKRDLRAIARDGRKAKNHLLEANLRLVVSLAKRYTGRGMAFLDLIQEGNLGLIRAVEKFDYTKGYKFSTYATWWIRQAITRAMADQARTIRIPVHMVEVINKLGRIQRELLQDLGREPTPLELAKEMDITEEKVLEIQQYAREPISLDQTIGDEGDSQLGDFIEDSEAVVAVDAVSFTLLQDQLQDVLQTLSEREAGVVRLRFGLTDGMPRTLDEIGQVYGVTRERIRQIESKTMSKLRHPSRSQVLRDYLD</sequence>
<dbReference type="Gene3D" id="1.10.601.10">
    <property type="entry name" value="RNA Polymerase Primary Sigma Factor"/>
    <property type="match status" value="2"/>
</dbReference>
<dbReference type="PROSITE" id="PS00716">
    <property type="entry name" value="SIGMA70_2"/>
    <property type="match status" value="1"/>
</dbReference>
<keyword evidence="2 5" id="KW-0731">Sigma factor</keyword>
<dbReference type="InterPro" id="IPR050239">
    <property type="entry name" value="Sigma-70_RNA_pol_init_factors"/>
</dbReference>
<dbReference type="InterPro" id="IPR013325">
    <property type="entry name" value="RNA_pol_sigma_r2"/>
</dbReference>
<feature type="region of interest" description="Sigma-70 factor domain-3" evidence="5">
    <location>
        <begin position="304"/>
        <end position="380"/>
    </location>
</feature>
<dbReference type="GO" id="GO:0005737">
    <property type="term" value="C:cytoplasm"/>
    <property type="evidence" value="ECO:0007669"/>
    <property type="project" value="UniProtKB-SubCell"/>
</dbReference>
<feature type="compositionally biased region" description="Acidic residues" evidence="6">
    <location>
        <begin position="80"/>
        <end position="133"/>
    </location>
</feature>
<dbReference type="HAMAP" id="MF_00963">
    <property type="entry name" value="Sigma70_RpoD_SigA"/>
    <property type="match status" value="1"/>
</dbReference>
<dbReference type="PANTHER" id="PTHR30603:SF59">
    <property type="entry name" value="RNA POLYMERASE PRINCIPAL SIGMA FACTOR HRDA"/>
    <property type="match status" value="1"/>
</dbReference>
<keyword evidence="3 5" id="KW-0238">DNA-binding</keyword>
<evidence type="ECO:0000256" key="6">
    <source>
        <dbReference type="SAM" id="MobiDB-lite"/>
    </source>
</evidence>
<evidence type="ECO:0000259" key="8">
    <source>
        <dbReference type="PROSITE" id="PS00716"/>
    </source>
</evidence>
<dbReference type="InterPro" id="IPR007630">
    <property type="entry name" value="RNA_pol_sigma70_r4"/>
</dbReference>
<organism evidence="9 10">
    <name type="scientific">Corynebacterium pollutisoli</name>
    <dbReference type="NCBI Taxonomy" id="1610489"/>
    <lineage>
        <taxon>Bacteria</taxon>
        <taxon>Bacillati</taxon>
        <taxon>Actinomycetota</taxon>
        <taxon>Actinomycetes</taxon>
        <taxon>Mycobacteriales</taxon>
        <taxon>Corynebacteriaceae</taxon>
        <taxon>Corynebacterium</taxon>
    </lineage>
</organism>
<feature type="region of interest" description="Sigma-70 factor domain-2" evidence="5">
    <location>
        <begin position="225"/>
        <end position="295"/>
    </location>
</feature>
<evidence type="ECO:0000256" key="4">
    <source>
        <dbReference type="ARBA" id="ARBA00023163"/>
    </source>
</evidence>
<dbReference type="NCBIfam" id="NF005920">
    <property type="entry name" value="PRK07921.1"/>
    <property type="match status" value="1"/>
</dbReference>
<dbReference type="GO" id="GO:0003677">
    <property type="term" value="F:DNA binding"/>
    <property type="evidence" value="ECO:0007669"/>
    <property type="project" value="UniProtKB-UniRule"/>
</dbReference>
<dbReference type="OrthoDB" id="9809557at2"/>
<dbReference type="Pfam" id="PF04545">
    <property type="entry name" value="Sigma70_r4"/>
    <property type="match status" value="1"/>
</dbReference>
<name>A0A1X7IC78_9CORY</name>
<feature type="compositionally biased region" description="Basic residues" evidence="6">
    <location>
        <begin position="30"/>
        <end position="72"/>
    </location>
</feature>
<dbReference type="InterPro" id="IPR007627">
    <property type="entry name" value="RNA_pol_sigma70_r2"/>
</dbReference>
<comment type="function">
    <text evidence="5">Sigma factors are initiation factors that promote the attachment of RNA polymerase to specific initiation sites and are then released. This sigma factor is the primary sigma factor during exponential growth.</text>
</comment>
<evidence type="ECO:0000256" key="1">
    <source>
        <dbReference type="ARBA" id="ARBA00023015"/>
    </source>
</evidence>
<evidence type="ECO:0000259" key="7">
    <source>
        <dbReference type="PROSITE" id="PS00715"/>
    </source>
</evidence>
<dbReference type="InterPro" id="IPR013324">
    <property type="entry name" value="RNA_pol_sigma_r3/r4-like"/>
</dbReference>
<dbReference type="InterPro" id="IPR007624">
    <property type="entry name" value="RNA_pol_sigma70_r3"/>
</dbReference>
<dbReference type="GO" id="GO:0006352">
    <property type="term" value="P:DNA-templated transcription initiation"/>
    <property type="evidence" value="ECO:0007669"/>
    <property type="project" value="UniProtKB-UniRule"/>
</dbReference>
<evidence type="ECO:0000256" key="2">
    <source>
        <dbReference type="ARBA" id="ARBA00023082"/>
    </source>
</evidence>
<dbReference type="NCBIfam" id="TIGR02393">
    <property type="entry name" value="RpoD_Cterm"/>
    <property type="match status" value="1"/>
</dbReference>
<gene>
    <name evidence="5" type="primary">sigA</name>
    <name evidence="9" type="ORF">SAMN06295981_0652</name>
</gene>
<proteinExistence type="inferred from homology"/>
<evidence type="ECO:0000256" key="3">
    <source>
        <dbReference type="ARBA" id="ARBA00023125"/>
    </source>
</evidence>
<dbReference type="Gene3D" id="1.10.10.10">
    <property type="entry name" value="Winged helix-like DNA-binding domain superfamily/Winged helix DNA-binding domain"/>
    <property type="match status" value="2"/>
</dbReference>
<comment type="subcellular location">
    <subcellularLocation>
        <location evidence="5">Cytoplasm</location>
    </subcellularLocation>
</comment>
<feature type="DNA-binding region" description="H-T-H motif" evidence="5">
    <location>
        <begin position="419"/>
        <end position="438"/>
    </location>
</feature>
<feature type="region of interest" description="Sigma-70 factor domain-4" evidence="5">
    <location>
        <begin position="393"/>
        <end position="446"/>
    </location>
</feature>
<feature type="domain" description="RNA polymerase sigma-70" evidence="8">
    <location>
        <begin position="418"/>
        <end position="444"/>
    </location>
</feature>
<dbReference type="FunFam" id="1.10.601.10:FF:000001">
    <property type="entry name" value="RNA polymerase sigma factor SigA"/>
    <property type="match status" value="1"/>
</dbReference>
<dbReference type="PANTHER" id="PTHR30603">
    <property type="entry name" value="RNA POLYMERASE SIGMA FACTOR RPO"/>
    <property type="match status" value="1"/>
</dbReference>
<dbReference type="NCBIfam" id="TIGR02937">
    <property type="entry name" value="sigma70-ECF"/>
    <property type="match status" value="1"/>
</dbReference>
<dbReference type="InterPro" id="IPR009042">
    <property type="entry name" value="RNA_pol_sigma70_r1_2"/>
</dbReference>
<dbReference type="NCBIfam" id="NF004560">
    <property type="entry name" value="PRK05901.1-1"/>
    <property type="match status" value="1"/>
</dbReference>
<dbReference type="InterPro" id="IPR012760">
    <property type="entry name" value="RNA_pol_sigma_RpoD_C"/>
</dbReference>
<feature type="region of interest" description="Disordered" evidence="6">
    <location>
        <begin position="1"/>
        <end position="135"/>
    </location>
</feature>
<protein>
    <recommendedName>
        <fullName evidence="5">RNA polymerase sigma factor SigA</fullName>
    </recommendedName>
</protein>
<keyword evidence="4 5" id="KW-0804">Transcription</keyword>
<reference evidence="10" key="1">
    <citation type="submission" date="2017-04" db="EMBL/GenBank/DDBJ databases">
        <authorList>
            <person name="Varghese N."/>
            <person name="Submissions S."/>
        </authorList>
    </citation>
    <scope>NUCLEOTIDE SEQUENCE [LARGE SCALE GENOMIC DNA]</scope>
    <source>
        <strain evidence="10">VDS</strain>
    </source>
</reference>
<keyword evidence="10" id="KW-1185">Reference proteome</keyword>
<dbReference type="Pfam" id="PF00140">
    <property type="entry name" value="Sigma70_r1_2"/>
    <property type="match status" value="1"/>
</dbReference>
<accession>A0A1X7IC78</accession>
<dbReference type="Proteomes" id="UP000193309">
    <property type="component" value="Unassembled WGS sequence"/>
</dbReference>
<dbReference type="Pfam" id="PF04539">
    <property type="entry name" value="Sigma70_r3"/>
    <property type="match status" value="1"/>
</dbReference>
<keyword evidence="1 5" id="KW-0805">Transcription regulation</keyword>